<dbReference type="KEGG" id="amar:AMRN_1853"/>
<reference evidence="4 7" key="3">
    <citation type="submission" date="2018-08" db="EMBL/GenBank/DDBJ databases">
        <title>Complete genome of the Arcobacter marinus type strain JCM 15502.</title>
        <authorList>
            <person name="Miller W.G."/>
            <person name="Yee E."/>
            <person name="Huynh S."/>
            <person name="Parker C.T."/>
        </authorList>
    </citation>
    <scope>NUCLEOTIDE SEQUENCE [LARGE SCALE GENOMIC DNA]</scope>
    <source>
        <strain evidence="4 7">JCM 15502</strain>
    </source>
</reference>
<evidence type="ECO:0000313" key="6">
    <source>
        <dbReference type="Proteomes" id="UP000224740"/>
    </source>
</evidence>
<evidence type="ECO:0000256" key="2">
    <source>
        <dbReference type="ARBA" id="ARBA00023043"/>
    </source>
</evidence>
<reference evidence="6" key="1">
    <citation type="submission" date="2017-09" db="EMBL/GenBank/DDBJ databases">
        <title>Arcobacter canalis sp. nov., a new species isolated from a water canal contaminated with urban sewage.</title>
        <authorList>
            <person name="Perez-Cataluna A."/>
            <person name="Salas-Masso N."/>
            <person name="Figueras M.J."/>
        </authorList>
    </citation>
    <scope>NUCLEOTIDE SEQUENCE [LARGE SCALE GENOMIC DNA]</scope>
    <source>
        <strain evidence="6">CECT 7727</strain>
    </source>
</reference>
<sequence length="1073" mass="123622">MSFLDKLFNDNKKEEESSFFDDSSSFLHEDSLEDIIKNKSIDFIKTKIDSSNFAKEDEDNKKALYYATIHKRVDVLNYLFELGSDFQDAKETKGSSAISTIIQSKSIDVLSTFINYGYKIEVESLSVLAIASKLAPLEFIKFLIKLDVPMISYEDGFDKFTPLECALMNKREYHIFEALIQAGCPLNEEDNTSFVCQLIYSTLEPNTKAKVLHLLHNLNKLDLNQVDKDNNSLLKLAIRSGDTRSLKELILLGADYKDFHHEIKRMLCVKDLEDIAIEFEKKAQSIEEFLSLLPKSSVENYIDKTKDLSNKTTVYQIVTNARLTEVEKLYLLQKAVSKNASIELTEKKDTNVLYEVCKSLDISKDICVARFLLEKGAKIETSEHSALFYAVYNYHLPLINLLLEFKANVNFIDKNNEGVIKYFYKENSVVNSISKKREVLKLLVDYGLNINTKCSCEDFFKETKKEEEEYKEDFISFFTLFIIHNEHKVLEYILDDLRLEITDDDSIFYAIVYLRKDEILKKIIKINPYYIKKDFYKYEEKTEDANIILLGSIYLSLKSLEYLVDTYSNLKAYSEIKPIILEFYEHRFFTLEFIEKMIKKDSNINRYYTFKDEYGNLQKQTILSYIVKKAATANSEHKSFKVVELLLKNGADVNCHTICANNINSIKNISIFIEAFNKEKFNKHLLDLLYEYGASLATPIKESLNEMPIQSLIQRYITNDDLAFEYLEYCFNKDTFDLEHKNSHDTTIFLSASMSCLPKTLTYLANKGANIKITGGVDNLDALHKAIVTYPHVATLQRAKAVVTLVKLGLDIEKFSAEQKTALMAACNVGAREVVKELILLGANVNAINDSNQNAVHHAVIGQDSYDFSFRFETNKSKIIIDLAKAGANINLCEYAGATPLIYAIKSNCKEIFDTLLNLNVDINTFDYTDTLPLYYALLIKDLYFINMLYKTKKLEVNKANKFNYTVLHQLLVLDFHNKIFEEILETLINMDFDINYHQGIEPALLMYVKTMNFVSQRSVGFVKSEKKPKENEDKIAKLFVKYKADVQLCIDIANKQNESDDIINYLQTLINL</sequence>
<dbReference type="InterPro" id="IPR051165">
    <property type="entry name" value="Multifunctional_ANK_Repeat"/>
</dbReference>
<dbReference type="AlphaFoldDB" id="A0A347TLV2"/>
<keyword evidence="6" id="KW-1185">Reference proteome</keyword>
<evidence type="ECO:0000313" key="4">
    <source>
        <dbReference type="EMBL" id="AXX87580.1"/>
    </source>
</evidence>
<dbReference type="PROSITE" id="PS50297">
    <property type="entry name" value="ANK_REP_REGION"/>
    <property type="match status" value="1"/>
</dbReference>
<dbReference type="PROSITE" id="PS50088">
    <property type="entry name" value="ANK_REPEAT"/>
    <property type="match status" value="3"/>
</dbReference>
<feature type="repeat" description="ANK" evidence="3">
    <location>
        <begin position="382"/>
        <end position="414"/>
    </location>
</feature>
<dbReference type="EMBL" id="NXAO01000054">
    <property type="protein sequence ID" value="PHO14455.1"/>
    <property type="molecule type" value="Genomic_DNA"/>
</dbReference>
<dbReference type="PANTHER" id="PTHR24123">
    <property type="entry name" value="ANKYRIN REPEAT-CONTAINING"/>
    <property type="match status" value="1"/>
</dbReference>
<reference evidence="5" key="2">
    <citation type="submission" date="2017-09" db="EMBL/GenBank/DDBJ databases">
        <authorList>
            <person name="Perez-Cataluna A."/>
            <person name="Figueras M.J."/>
            <person name="Salas-Masso N."/>
        </authorList>
    </citation>
    <scope>NUCLEOTIDE SEQUENCE</scope>
    <source>
        <strain evidence="5">CECT 7727</strain>
    </source>
</reference>
<dbReference type="SUPFAM" id="SSF48403">
    <property type="entry name" value="Ankyrin repeat"/>
    <property type="match status" value="2"/>
</dbReference>
<evidence type="ECO:0000256" key="3">
    <source>
        <dbReference type="PROSITE-ProRule" id="PRU00023"/>
    </source>
</evidence>
<dbReference type="InterPro" id="IPR002110">
    <property type="entry name" value="Ankyrin_rpt"/>
</dbReference>
<evidence type="ECO:0000313" key="7">
    <source>
        <dbReference type="Proteomes" id="UP000264693"/>
    </source>
</evidence>
<evidence type="ECO:0000256" key="1">
    <source>
        <dbReference type="ARBA" id="ARBA00022737"/>
    </source>
</evidence>
<dbReference type="EMBL" id="CP032101">
    <property type="protein sequence ID" value="AXX87580.1"/>
    <property type="molecule type" value="Genomic_DNA"/>
</dbReference>
<dbReference type="Gene3D" id="1.25.40.20">
    <property type="entry name" value="Ankyrin repeat-containing domain"/>
    <property type="match status" value="4"/>
</dbReference>
<feature type="repeat" description="ANK" evidence="3">
    <location>
        <begin position="818"/>
        <end position="850"/>
    </location>
</feature>
<dbReference type="PANTHER" id="PTHR24123:SF33">
    <property type="entry name" value="PROTEIN HOS4"/>
    <property type="match status" value="1"/>
</dbReference>
<accession>A0A347TLV2</accession>
<dbReference type="Pfam" id="PF00023">
    <property type="entry name" value="Ank"/>
    <property type="match status" value="1"/>
</dbReference>
<gene>
    <name evidence="4" type="ORF">AMRN_1853</name>
    <name evidence="5" type="ORF">CPH92_11625</name>
</gene>
<dbReference type="SMART" id="SM00248">
    <property type="entry name" value="ANK"/>
    <property type="match status" value="16"/>
</dbReference>
<dbReference type="InterPro" id="IPR036770">
    <property type="entry name" value="Ankyrin_rpt-contain_sf"/>
</dbReference>
<dbReference type="Proteomes" id="UP000224740">
    <property type="component" value="Unassembled WGS sequence"/>
</dbReference>
<organism evidence="4 7">
    <name type="scientific">Malaciobacter marinus</name>
    <dbReference type="NCBI Taxonomy" id="505249"/>
    <lineage>
        <taxon>Bacteria</taxon>
        <taxon>Pseudomonadati</taxon>
        <taxon>Campylobacterota</taxon>
        <taxon>Epsilonproteobacteria</taxon>
        <taxon>Campylobacterales</taxon>
        <taxon>Arcobacteraceae</taxon>
        <taxon>Malaciobacter</taxon>
    </lineage>
</organism>
<dbReference type="RefSeq" id="WP_099312024.1">
    <property type="nucleotide sequence ID" value="NZ_CP032101.1"/>
</dbReference>
<evidence type="ECO:0000313" key="5">
    <source>
        <dbReference type="EMBL" id="PHO14455.1"/>
    </source>
</evidence>
<protein>
    <submittedName>
        <fullName evidence="4">Ankyrin domain-containing protein</fullName>
    </submittedName>
</protein>
<proteinExistence type="predicted"/>
<name>A0A347TLV2_9BACT</name>
<keyword evidence="2 3" id="KW-0040">ANK repeat</keyword>
<feature type="repeat" description="ANK" evidence="3">
    <location>
        <begin position="896"/>
        <end position="928"/>
    </location>
</feature>
<dbReference type="Proteomes" id="UP000264693">
    <property type="component" value="Chromosome"/>
</dbReference>
<keyword evidence="1" id="KW-0677">Repeat</keyword>